<keyword evidence="2" id="KW-0472">Membrane</keyword>
<keyword evidence="2" id="KW-1133">Transmembrane helix</keyword>
<evidence type="ECO:0000313" key="4">
    <source>
        <dbReference type="Proteomes" id="UP000770015"/>
    </source>
</evidence>
<feature type="region of interest" description="Disordered" evidence="1">
    <location>
        <begin position="281"/>
        <end position="322"/>
    </location>
</feature>
<evidence type="ECO:0000313" key="3">
    <source>
        <dbReference type="EMBL" id="KAH6691259.1"/>
    </source>
</evidence>
<feature type="compositionally biased region" description="Low complexity" evidence="1">
    <location>
        <begin position="208"/>
        <end position="222"/>
    </location>
</feature>
<feature type="transmembrane region" description="Helical" evidence="2">
    <location>
        <begin position="78"/>
        <end position="101"/>
    </location>
</feature>
<feature type="transmembrane region" description="Helical" evidence="2">
    <location>
        <begin position="38"/>
        <end position="58"/>
    </location>
</feature>
<dbReference type="Proteomes" id="UP000770015">
    <property type="component" value="Unassembled WGS sequence"/>
</dbReference>
<feature type="compositionally biased region" description="Low complexity" evidence="1">
    <location>
        <begin position="282"/>
        <end position="293"/>
    </location>
</feature>
<name>A0A9P8VGK2_9PEZI</name>
<evidence type="ECO:0000256" key="2">
    <source>
        <dbReference type="SAM" id="Phobius"/>
    </source>
</evidence>
<sequence length="322" mass="34634">MARVKSEADAMSDSLESLETKSSMSGSANSMINQPRPFSIILMFTLFWLLMASIGGLSTSAVDFRTPSRAPGSITQSFVMFSSLISPVYIFLHVFVASRNLEVTRRQPLQSPFVSWTVIVARIGFLLWVVTVILTSVTVARPVSNTLITRSNVAIAVFGVLCLAVLILAIEVATDPFELPFMPRRQTVSCLVSAFEGDLKRDLRRYRTMTMDSTSSRGSSRSNSRKRYSPPAPSCKRCTVILEEEEGPGTPRAPETCHVPPGTAWASDWEALAVDAGVQRNGSVSDYGSSSSGTVTPGAGTADPKASGPRQPPAAMVTNTSA</sequence>
<gene>
    <name evidence="3" type="ORF">F5X68DRAFT_273923</name>
</gene>
<feature type="transmembrane region" description="Helical" evidence="2">
    <location>
        <begin position="113"/>
        <end position="134"/>
    </location>
</feature>
<dbReference type="AlphaFoldDB" id="A0A9P8VGK2"/>
<feature type="compositionally biased region" description="Polar residues" evidence="1">
    <location>
        <begin position="14"/>
        <end position="28"/>
    </location>
</feature>
<dbReference type="OrthoDB" id="3531381at2759"/>
<evidence type="ECO:0000256" key="1">
    <source>
        <dbReference type="SAM" id="MobiDB-lite"/>
    </source>
</evidence>
<feature type="region of interest" description="Disordered" evidence="1">
    <location>
        <begin position="1"/>
        <end position="28"/>
    </location>
</feature>
<comment type="caution">
    <text evidence="3">The sequence shown here is derived from an EMBL/GenBank/DDBJ whole genome shotgun (WGS) entry which is preliminary data.</text>
</comment>
<keyword evidence="4" id="KW-1185">Reference proteome</keyword>
<keyword evidence="2" id="KW-0812">Transmembrane</keyword>
<protein>
    <submittedName>
        <fullName evidence="3">Uncharacterized protein</fullName>
    </submittedName>
</protein>
<reference evidence="3" key="1">
    <citation type="journal article" date="2021" name="Nat. Commun.">
        <title>Genetic determinants of endophytism in the Arabidopsis root mycobiome.</title>
        <authorList>
            <person name="Mesny F."/>
            <person name="Miyauchi S."/>
            <person name="Thiergart T."/>
            <person name="Pickel B."/>
            <person name="Atanasova L."/>
            <person name="Karlsson M."/>
            <person name="Huettel B."/>
            <person name="Barry K.W."/>
            <person name="Haridas S."/>
            <person name="Chen C."/>
            <person name="Bauer D."/>
            <person name="Andreopoulos W."/>
            <person name="Pangilinan J."/>
            <person name="LaButti K."/>
            <person name="Riley R."/>
            <person name="Lipzen A."/>
            <person name="Clum A."/>
            <person name="Drula E."/>
            <person name="Henrissat B."/>
            <person name="Kohler A."/>
            <person name="Grigoriev I.V."/>
            <person name="Martin F.M."/>
            <person name="Hacquard S."/>
        </authorList>
    </citation>
    <scope>NUCLEOTIDE SEQUENCE</scope>
    <source>
        <strain evidence="3">MPI-SDFR-AT-0117</strain>
    </source>
</reference>
<accession>A0A9P8VGK2</accession>
<feature type="transmembrane region" description="Helical" evidence="2">
    <location>
        <begin position="154"/>
        <end position="174"/>
    </location>
</feature>
<organism evidence="3 4">
    <name type="scientific">Plectosphaerella plurivora</name>
    <dbReference type="NCBI Taxonomy" id="936078"/>
    <lineage>
        <taxon>Eukaryota</taxon>
        <taxon>Fungi</taxon>
        <taxon>Dikarya</taxon>
        <taxon>Ascomycota</taxon>
        <taxon>Pezizomycotina</taxon>
        <taxon>Sordariomycetes</taxon>
        <taxon>Hypocreomycetidae</taxon>
        <taxon>Glomerellales</taxon>
        <taxon>Plectosphaerellaceae</taxon>
        <taxon>Plectosphaerella</taxon>
    </lineage>
</organism>
<dbReference type="EMBL" id="JAGSXJ010000005">
    <property type="protein sequence ID" value="KAH6691259.1"/>
    <property type="molecule type" value="Genomic_DNA"/>
</dbReference>
<proteinExistence type="predicted"/>
<feature type="region of interest" description="Disordered" evidence="1">
    <location>
        <begin position="206"/>
        <end position="234"/>
    </location>
</feature>